<evidence type="ECO:0000256" key="7">
    <source>
        <dbReference type="ARBA" id="ARBA00023136"/>
    </source>
</evidence>
<feature type="transmembrane region" description="Helical" evidence="8">
    <location>
        <begin position="39"/>
        <end position="58"/>
    </location>
</feature>
<evidence type="ECO:0000313" key="11">
    <source>
        <dbReference type="Proteomes" id="UP001152622"/>
    </source>
</evidence>
<keyword evidence="4" id="KW-0106">Calcium</keyword>
<evidence type="ECO:0000259" key="9">
    <source>
        <dbReference type="Pfam" id="PF01699"/>
    </source>
</evidence>
<keyword evidence="4" id="KW-0109">Calcium transport</keyword>
<keyword evidence="5 8" id="KW-0812">Transmembrane</keyword>
<feature type="transmembrane region" description="Helical" evidence="8">
    <location>
        <begin position="70"/>
        <end position="88"/>
    </location>
</feature>
<keyword evidence="6 8" id="KW-1133">Transmembrane helix</keyword>
<keyword evidence="3" id="KW-0050">Antiport</keyword>
<proteinExistence type="predicted"/>
<evidence type="ECO:0000256" key="2">
    <source>
        <dbReference type="ARBA" id="ARBA00022448"/>
    </source>
</evidence>
<evidence type="ECO:0000256" key="1">
    <source>
        <dbReference type="ARBA" id="ARBA00004141"/>
    </source>
</evidence>
<evidence type="ECO:0000256" key="5">
    <source>
        <dbReference type="ARBA" id="ARBA00022692"/>
    </source>
</evidence>
<keyword evidence="7 8" id="KW-0472">Membrane</keyword>
<dbReference type="Pfam" id="PF01699">
    <property type="entry name" value="Na_Ca_ex"/>
    <property type="match status" value="1"/>
</dbReference>
<dbReference type="OrthoDB" id="407410at2759"/>
<dbReference type="PANTHER" id="PTHR12266">
    <property type="entry name" value="NA+/CA2+ K+ INDEPENDENT EXCHANGER"/>
    <property type="match status" value="1"/>
</dbReference>
<dbReference type="Gene3D" id="1.20.1420.30">
    <property type="entry name" value="NCX, central ion-binding region"/>
    <property type="match status" value="1"/>
</dbReference>
<keyword evidence="11" id="KW-1185">Reference proteome</keyword>
<dbReference type="GO" id="GO:0006874">
    <property type="term" value="P:intracellular calcium ion homeostasis"/>
    <property type="evidence" value="ECO:0007669"/>
    <property type="project" value="TreeGrafter"/>
</dbReference>
<evidence type="ECO:0000256" key="3">
    <source>
        <dbReference type="ARBA" id="ARBA00022449"/>
    </source>
</evidence>
<evidence type="ECO:0000313" key="10">
    <source>
        <dbReference type="EMBL" id="KAJ8380361.1"/>
    </source>
</evidence>
<dbReference type="PANTHER" id="PTHR12266:SF0">
    <property type="entry name" value="MITOCHONDRIAL SODIUM_CALCIUM EXCHANGER PROTEIN"/>
    <property type="match status" value="1"/>
</dbReference>
<dbReference type="GO" id="GO:0005432">
    <property type="term" value="F:calcium:sodium antiporter activity"/>
    <property type="evidence" value="ECO:0007669"/>
    <property type="project" value="TreeGrafter"/>
</dbReference>
<dbReference type="Proteomes" id="UP001152622">
    <property type="component" value="Chromosome 1"/>
</dbReference>
<dbReference type="GO" id="GO:0099093">
    <property type="term" value="P:calcium export from the mitochondrion"/>
    <property type="evidence" value="ECO:0007669"/>
    <property type="project" value="TreeGrafter"/>
</dbReference>
<organism evidence="10 11">
    <name type="scientific">Synaphobranchus kaupii</name>
    <name type="common">Kaup's arrowtooth eel</name>
    <dbReference type="NCBI Taxonomy" id="118154"/>
    <lineage>
        <taxon>Eukaryota</taxon>
        <taxon>Metazoa</taxon>
        <taxon>Chordata</taxon>
        <taxon>Craniata</taxon>
        <taxon>Vertebrata</taxon>
        <taxon>Euteleostomi</taxon>
        <taxon>Actinopterygii</taxon>
        <taxon>Neopterygii</taxon>
        <taxon>Teleostei</taxon>
        <taxon>Anguilliformes</taxon>
        <taxon>Synaphobranchidae</taxon>
        <taxon>Synaphobranchus</taxon>
    </lineage>
</organism>
<gene>
    <name evidence="10" type="ORF">SKAU_G00011390</name>
</gene>
<reference evidence="10" key="1">
    <citation type="journal article" date="2023" name="Science">
        <title>Genome structures resolve the early diversification of teleost fishes.</title>
        <authorList>
            <person name="Parey E."/>
            <person name="Louis A."/>
            <person name="Montfort J."/>
            <person name="Bouchez O."/>
            <person name="Roques C."/>
            <person name="Iampietro C."/>
            <person name="Lluch J."/>
            <person name="Castinel A."/>
            <person name="Donnadieu C."/>
            <person name="Desvignes T."/>
            <person name="Floi Bucao C."/>
            <person name="Jouanno E."/>
            <person name="Wen M."/>
            <person name="Mejri S."/>
            <person name="Dirks R."/>
            <person name="Jansen H."/>
            <person name="Henkel C."/>
            <person name="Chen W.J."/>
            <person name="Zahm M."/>
            <person name="Cabau C."/>
            <person name="Klopp C."/>
            <person name="Thompson A.W."/>
            <person name="Robinson-Rechavi M."/>
            <person name="Braasch I."/>
            <person name="Lecointre G."/>
            <person name="Bobe J."/>
            <person name="Postlethwait J.H."/>
            <person name="Berthelot C."/>
            <person name="Roest Crollius H."/>
            <person name="Guiguen Y."/>
        </authorList>
    </citation>
    <scope>NUCLEOTIDE SEQUENCE</scope>
    <source>
        <strain evidence="10">WJC10195</strain>
    </source>
</reference>
<dbReference type="GO" id="GO:0016020">
    <property type="term" value="C:membrane"/>
    <property type="evidence" value="ECO:0007669"/>
    <property type="project" value="UniProtKB-SubCell"/>
</dbReference>
<feature type="transmembrane region" description="Helical" evidence="8">
    <location>
        <begin position="7"/>
        <end position="27"/>
    </location>
</feature>
<dbReference type="InterPro" id="IPR004837">
    <property type="entry name" value="NaCa_Exmemb"/>
</dbReference>
<feature type="domain" description="Sodium/calcium exchanger membrane region" evidence="9">
    <location>
        <begin position="1"/>
        <end position="86"/>
    </location>
</feature>
<keyword evidence="4" id="KW-0406">Ion transport</keyword>
<evidence type="ECO:0000256" key="8">
    <source>
        <dbReference type="SAM" id="Phobius"/>
    </source>
</evidence>
<comment type="subcellular location">
    <subcellularLocation>
        <location evidence="1">Membrane</location>
        <topology evidence="1">Multi-pass membrane protein</topology>
    </subcellularLocation>
</comment>
<name>A0A9Q1GB93_SYNKA</name>
<sequence>MAISACFGGIIFNMLFGVGLGCLLQLFNHQVITLESNGLLGWVLAGALGLSLVLSFVLVPLQRFHLGRAYGVFLLLFYIVFLLVALLTEFGKIHIGGV</sequence>
<evidence type="ECO:0000256" key="6">
    <source>
        <dbReference type="ARBA" id="ARBA00022989"/>
    </source>
</evidence>
<dbReference type="AlphaFoldDB" id="A0A9Q1GB93"/>
<dbReference type="EMBL" id="JAINUF010000001">
    <property type="protein sequence ID" value="KAJ8380361.1"/>
    <property type="molecule type" value="Genomic_DNA"/>
</dbReference>
<evidence type="ECO:0000256" key="4">
    <source>
        <dbReference type="ARBA" id="ARBA00022568"/>
    </source>
</evidence>
<accession>A0A9Q1GB93</accession>
<dbReference type="InterPro" id="IPR044880">
    <property type="entry name" value="NCX_ion-bd_dom_sf"/>
</dbReference>
<protein>
    <recommendedName>
        <fullName evidence="9">Sodium/calcium exchanger membrane region domain-containing protein</fullName>
    </recommendedName>
</protein>
<keyword evidence="2" id="KW-0813">Transport</keyword>
<comment type="caution">
    <text evidence="10">The sequence shown here is derived from an EMBL/GenBank/DDBJ whole genome shotgun (WGS) entry which is preliminary data.</text>
</comment>
<dbReference type="InterPro" id="IPR051359">
    <property type="entry name" value="CaCA_antiporter"/>
</dbReference>